<dbReference type="KEGG" id="srub:C2R22_11195"/>
<dbReference type="OrthoDB" id="341007at2157"/>
<feature type="compositionally biased region" description="Basic and acidic residues" evidence="1">
    <location>
        <begin position="162"/>
        <end position="178"/>
    </location>
</feature>
<protein>
    <submittedName>
        <fullName evidence="2">Uncharacterized protein</fullName>
    </submittedName>
</protein>
<dbReference type="EMBL" id="CP026309">
    <property type="protein sequence ID" value="AUV82142.1"/>
    <property type="molecule type" value="Genomic_DNA"/>
</dbReference>
<feature type="compositionally biased region" description="Acidic residues" evidence="1">
    <location>
        <begin position="179"/>
        <end position="205"/>
    </location>
</feature>
<dbReference type="GeneID" id="35592664"/>
<reference evidence="2 3" key="1">
    <citation type="submission" date="2018-01" db="EMBL/GenBank/DDBJ databases">
        <title>Complete genome sequence of Salinigranum rubrum GX10T, an extremely halophilic archaeon isolated from a marine solar saltern.</title>
        <authorList>
            <person name="Han S."/>
        </authorList>
    </citation>
    <scope>NUCLEOTIDE SEQUENCE [LARGE SCALE GENOMIC DNA]</scope>
    <source>
        <strain evidence="2 3">GX10</strain>
    </source>
</reference>
<dbReference type="RefSeq" id="WP_103425831.1">
    <property type="nucleotide sequence ID" value="NZ_CP026309.1"/>
</dbReference>
<sequence length="212" mass="24025">MSKVSIGLRGWRFEEREVFTEEGEFRPLTEIPKETRHRLVRLSLIVERPCDACYLVHGESEKDRCRQATIVYGEPLDEVLLCDAHEADFLYWFREGGGRGLAGDEEFRDAFHEWFAAGGRAPEGYAGLEHVETDPDTLPDPPDAQEVQRRLEETNEFEGEQIDLREGTPFDRPAKLDGESEETDDEDGDEAADTDADADDADLDLGADYPTR</sequence>
<organism evidence="2 3">
    <name type="scientific">Salinigranum rubrum</name>
    <dbReference type="NCBI Taxonomy" id="755307"/>
    <lineage>
        <taxon>Archaea</taxon>
        <taxon>Methanobacteriati</taxon>
        <taxon>Methanobacteriota</taxon>
        <taxon>Stenosarchaea group</taxon>
        <taxon>Halobacteria</taxon>
        <taxon>Halobacteriales</taxon>
        <taxon>Haloferacaceae</taxon>
        <taxon>Salinigranum</taxon>
    </lineage>
</organism>
<name>A0A2I8VJN6_9EURY</name>
<evidence type="ECO:0000256" key="1">
    <source>
        <dbReference type="SAM" id="MobiDB-lite"/>
    </source>
</evidence>
<evidence type="ECO:0000313" key="2">
    <source>
        <dbReference type="EMBL" id="AUV82142.1"/>
    </source>
</evidence>
<dbReference type="Proteomes" id="UP000236584">
    <property type="component" value="Chromosome"/>
</dbReference>
<keyword evidence="3" id="KW-1185">Reference proteome</keyword>
<dbReference type="InterPro" id="IPR058427">
    <property type="entry name" value="DUF8114"/>
</dbReference>
<accession>A0A2I8VJN6</accession>
<gene>
    <name evidence="2" type="ORF">C2R22_11195</name>
</gene>
<proteinExistence type="predicted"/>
<dbReference type="AlphaFoldDB" id="A0A2I8VJN6"/>
<dbReference type="Pfam" id="PF26419">
    <property type="entry name" value="DUF8114"/>
    <property type="match status" value="1"/>
</dbReference>
<evidence type="ECO:0000313" key="3">
    <source>
        <dbReference type="Proteomes" id="UP000236584"/>
    </source>
</evidence>
<feature type="region of interest" description="Disordered" evidence="1">
    <location>
        <begin position="151"/>
        <end position="212"/>
    </location>
</feature>